<dbReference type="Proteomes" id="UP000789396">
    <property type="component" value="Unassembled WGS sequence"/>
</dbReference>
<dbReference type="EMBL" id="CAJVPZ010016456">
    <property type="protein sequence ID" value="CAG8673571.1"/>
    <property type="molecule type" value="Genomic_DNA"/>
</dbReference>
<feature type="compositionally biased region" description="Polar residues" evidence="1">
    <location>
        <begin position="154"/>
        <end position="167"/>
    </location>
</feature>
<reference evidence="2" key="1">
    <citation type="submission" date="2021-06" db="EMBL/GenBank/DDBJ databases">
        <authorList>
            <person name="Kallberg Y."/>
            <person name="Tangrot J."/>
            <person name="Rosling A."/>
        </authorList>
    </citation>
    <scope>NUCLEOTIDE SEQUENCE</scope>
    <source>
        <strain evidence="2">IN212</strain>
    </source>
</reference>
<dbReference type="OrthoDB" id="2440432at2759"/>
<keyword evidence="3" id="KW-1185">Reference proteome</keyword>
<proteinExistence type="predicted"/>
<name>A0A9N9HH45_9GLOM</name>
<accession>A0A9N9HH45</accession>
<feature type="region of interest" description="Disordered" evidence="1">
    <location>
        <begin position="154"/>
        <end position="177"/>
    </location>
</feature>
<evidence type="ECO:0000313" key="2">
    <source>
        <dbReference type="EMBL" id="CAG8673571.1"/>
    </source>
</evidence>
<sequence>LPHVANHYFPAIDLLIQKYLTPHVLSLQQQQLSESFLYDASEITYNQISVDKDFVALLLPIKLYELNESSTYDTIPQTVDFWYLSHFHIANVFTPSLQKSVSEKARWSKGHGIAKKALDLTICHNCNDKFFGMMEEFISSKMYKLQHSKENRNASNIELQPAITNPLVTKHRGHPPK</sequence>
<comment type="caution">
    <text evidence="2">The sequence shown here is derived from an EMBL/GenBank/DDBJ whole genome shotgun (WGS) entry which is preliminary data.</text>
</comment>
<dbReference type="AlphaFoldDB" id="A0A9N9HH45"/>
<evidence type="ECO:0000256" key="1">
    <source>
        <dbReference type="SAM" id="MobiDB-lite"/>
    </source>
</evidence>
<gene>
    <name evidence="2" type="ORF">RFULGI_LOCUS9326</name>
</gene>
<feature type="non-terminal residue" evidence="2">
    <location>
        <position position="177"/>
    </location>
</feature>
<evidence type="ECO:0000313" key="3">
    <source>
        <dbReference type="Proteomes" id="UP000789396"/>
    </source>
</evidence>
<organism evidence="2 3">
    <name type="scientific">Racocetra fulgida</name>
    <dbReference type="NCBI Taxonomy" id="60492"/>
    <lineage>
        <taxon>Eukaryota</taxon>
        <taxon>Fungi</taxon>
        <taxon>Fungi incertae sedis</taxon>
        <taxon>Mucoromycota</taxon>
        <taxon>Glomeromycotina</taxon>
        <taxon>Glomeromycetes</taxon>
        <taxon>Diversisporales</taxon>
        <taxon>Gigasporaceae</taxon>
        <taxon>Racocetra</taxon>
    </lineage>
</organism>
<protein>
    <submittedName>
        <fullName evidence="2">246_t:CDS:1</fullName>
    </submittedName>
</protein>